<dbReference type="InterPro" id="IPR009057">
    <property type="entry name" value="Homeodomain-like_sf"/>
</dbReference>
<organism evidence="6 7">
    <name type="scientific">Gordonia sputi NBRC 100414</name>
    <dbReference type="NCBI Taxonomy" id="1089453"/>
    <lineage>
        <taxon>Bacteria</taxon>
        <taxon>Bacillati</taxon>
        <taxon>Actinomycetota</taxon>
        <taxon>Actinomycetes</taxon>
        <taxon>Mycobacteriales</taxon>
        <taxon>Gordoniaceae</taxon>
        <taxon>Gordonia</taxon>
    </lineage>
</organism>
<feature type="domain" description="Sigma-54 factor interaction" evidence="5">
    <location>
        <begin position="412"/>
        <end position="484"/>
    </location>
</feature>
<dbReference type="SUPFAM" id="SSF46689">
    <property type="entry name" value="Homeodomain-like"/>
    <property type="match status" value="1"/>
</dbReference>
<dbReference type="GO" id="GO:0005524">
    <property type="term" value="F:ATP binding"/>
    <property type="evidence" value="ECO:0007669"/>
    <property type="project" value="UniProtKB-KW"/>
</dbReference>
<dbReference type="InterPro" id="IPR002197">
    <property type="entry name" value="HTH_Fis"/>
</dbReference>
<dbReference type="PROSITE" id="PS50045">
    <property type="entry name" value="SIGMA54_INTERACT_4"/>
    <property type="match status" value="1"/>
</dbReference>
<comment type="caution">
    <text evidence="6">The sequence shown here is derived from an EMBL/GenBank/DDBJ whole genome shotgun (WGS) entry which is preliminary data.</text>
</comment>
<dbReference type="GO" id="GO:0043565">
    <property type="term" value="F:sequence-specific DNA binding"/>
    <property type="evidence" value="ECO:0007669"/>
    <property type="project" value="InterPro"/>
</dbReference>
<dbReference type="InterPro" id="IPR058031">
    <property type="entry name" value="AAA_lid_NorR"/>
</dbReference>
<sequence>MTIDTSFASSVSAPQRAVIAQSWRRSALSGVQPDSPLPELVDDASRSDVLLDAARPVLDDAAARLADTGTSLLLVDHECRMVSRVCLGTTVDRALDRVGATPGVDLGEETVGTTALGTPAEIRRGLAVNGREHYLEQFKSLSCFGAPIIHPATRRLAGILCMTEIADRMNPLSVPLVTGIVGDIADRLLDRSRAQQRRVLDAFQRAAPRRDVAVAAISEDLQLTNSRAAELLSPTDIAALRAIAADPALRETTLQLVLASGAGVEVLATPVVGARGAALFGLRPSTSPARTMACTDMPSTRQATIAITGEPGTGRSTKARSMAGPDATTVDVAELLITGDQPDIGTLIGDSRRRSRALIVDGVDLLDDRSLTILAAACRTADKAAPLVLVAGPPDQARTTVAALTARCAARLDVPALRNRTSELADIVDEILGDITSGSALDSHAASGSPPVHSVSAPTLEALVCQEWPGNLVELSSVLRRAVRSCDARGARAIEPADLPADHRTTSRAAHLSGREQAERAAILEALDRHTGNKVHAARDLGISRTTLYARIRALGI</sequence>
<dbReference type="Pfam" id="PF02954">
    <property type="entry name" value="HTH_8"/>
    <property type="match status" value="1"/>
</dbReference>
<dbReference type="PANTHER" id="PTHR32071">
    <property type="entry name" value="TRANSCRIPTIONAL REGULATORY PROTEIN"/>
    <property type="match status" value="1"/>
</dbReference>
<keyword evidence="4" id="KW-0804">Transcription</keyword>
<dbReference type="RefSeq" id="WP_005206606.1">
    <property type="nucleotide sequence ID" value="NZ_BAFC01000076.1"/>
</dbReference>
<dbReference type="GO" id="GO:0006355">
    <property type="term" value="P:regulation of DNA-templated transcription"/>
    <property type="evidence" value="ECO:0007669"/>
    <property type="project" value="InterPro"/>
</dbReference>
<dbReference type="InterPro" id="IPR029016">
    <property type="entry name" value="GAF-like_dom_sf"/>
</dbReference>
<evidence type="ECO:0000256" key="2">
    <source>
        <dbReference type="ARBA" id="ARBA00022840"/>
    </source>
</evidence>
<dbReference type="Gene3D" id="1.10.8.60">
    <property type="match status" value="1"/>
</dbReference>
<evidence type="ECO:0000256" key="4">
    <source>
        <dbReference type="ARBA" id="ARBA00023163"/>
    </source>
</evidence>
<dbReference type="Gene3D" id="3.30.450.40">
    <property type="match status" value="1"/>
</dbReference>
<keyword evidence="3" id="KW-0805">Transcription regulation</keyword>
<dbReference type="AlphaFoldDB" id="H5U1X6"/>
<name>H5U1X6_9ACTN</name>
<accession>H5U1X6</accession>
<evidence type="ECO:0000313" key="6">
    <source>
        <dbReference type="EMBL" id="GAB39734.1"/>
    </source>
</evidence>
<protein>
    <submittedName>
        <fullName evidence="6">Putative Fis family transcriptional regulator</fullName>
    </submittedName>
</protein>
<keyword evidence="1" id="KW-0547">Nucleotide-binding</keyword>
<dbReference type="EMBL" id="BAFC01000076">
    <property type="protein sequence ID" value="GAB39734.1"/>
    <property type="molecule type" value="Genomic_DNA"/>
</dbReference>
<proteinExistence type="predicted"/>
<evidence type="ECO:0000313" key="7">
    <source>
        <dbReference type="Proteomes" id="UP000005845"/>
    </source>
</evidence>
<dbReference type="Proteomes" id="UP000005845">
    <property type="component" value="Unassembled WGS sequence"/>
</dbReference>
<reference evidence="6 7" key="1">
    <citation type="submission" date="2012-02" db="EMBL/GenBank/DDBJ databases">
        <title>Whole genome shotgun sequence of Gordonia sputi NBRC 100414.</title>
        <authorList>
            <person name="Yoshida I."/>
            <person name="Hosoyama A."/>
            <person name="Tsuchikane K."/>
            <person name="Katsumata H."/>
            <person name="Yamazaki S."/>
            <person name="Fujita N."/>
        </authorList>
    </citation>
    <scope>NUCLEOTIDE SEQUENCE [LARGE SCALE GENOMIC DNA]</scope>
    <source>
        <strain evidence="6 7">NBRC 100414</strain>
    </source>
</reference>
<dbReference type="Pfam" id="PF25601">
    <property type="entry name" value="AAA_lid_14"/>
    <property type="match status" value="1"/>
</dbReference>
<evidence type="ECO:0000256" key="1">
    <source>
        <dbReference type="ARBA" id="ARBA00022741"/>
    </source>
</evidence>
<dbReference type="InterPro" id="IPR002078">
    <property type="entry name" value="Sigma_54_int"/>
</dbReference>
<keyword evidence="7" id="KW-1185">Reference proteome</keyword>
<evidence type="ECO:0000259" key="5">
    <source>
        <dbReference type="PROSITE" id="PS50045"/>
    </source>
</evidence>
<dbReference type="InterPro" id="IPR027417">
    <property type="entry name" value="P-loop_NTPase"/>
</dbReference>
<gene>
    <name evidence="6" type="ORF">GOSPT_076_00030</name>
</gene>
<dbReference type="Gene3D" id="1.10.10.60">
    <property type="entry name" value="Homeodomain-like"/>
    <property type="match status" value="1"/>
</dbReference>
<evidence type="ECO:0000256" key="3">
    <source>
        <dbReference type="ARBA" id="ARBA00023015"/>
    </source>
</evidence>
<dbReference type="eggNOG" id="COG3284">
    <property type="taxonomic scope" value="Bacteria"/>
</dbReference>
<dbReference type="PRINTS" id="PR01590">
    <property type="entry name" value="HTHFIS"/>
</dbReference>
<dbReference type="SUPFAM" id="SSF52540">
    <property type="entry name" value="P-loop containing nucleoside triphosphate hydrolases"/>
    <property type="match status" value="1"/>
</dbReference>
<keyword evidence="2" id="KW-0067">ATP-binding</keyword>